<proteinExistence type="predicted"/>
<dbReference type="AlphaFoldDB" id="A0AAW9SGS9"/>
<evidence type="ECO:0000313" key="2">
    <source>
        <dbReference type="Proteomes" id="UP001403385"/>
    </source>
</evidence>
<accession>A0AAW9SGS9</accession>
<keyword evidence="2" id="KW-1185">Reference proteome</keyword>
<reference evidence="1 2" key="1">
    <citation type="submission" date="2024-04" db="EMBL/GenBank/DDBJ databases">
        <title>Novel genus in family Flammeovirgaceae.</title>
        <authorList>
            <person name="Nguyen T.H."/>
            <person name="Vuong T.Q."/>
            <person name="Le H."/>
            <person name="Kim S.-G."/>
        </authorList>
    </citation>
    <scope>NUCLEOTIDE SEQUENCE [LARGE SCALE GENOMIC DNA]</scope>
    <source>
        <strain evidence="1 2">JCM 23209</strain>
    </source>
</reference>
<dbReference type="NCBIfam" id="TIGR04256">
    <property type="entry name" value="GxxExxY"/>
    <property type="match status" value="1"/>
</dbReference>
<gene>
    <name evidence="1" type="ORF">AAG747_21315</name>
</gene>
<dbReference type="EMBL" id="JBDKWZ010000014">
    <property type="protein sequence ID" value="MEN7550473.1"/>
    <property type="molecule type" value="Genomic_DNA"/>
</dbReference>
<dbReference type="Proteomes" id="UP001403385">
    <property type="component" value="Unassembled WGS sequence"/>
</dbReference>
<dbReference type="Pfam" id="PF13366">
    <property type="entry name" value="PDDEXK_3"/>
    <property type="match status" value="1"/>
</dbReference>
<name>A0AAW9SGS9_9BACT</name>
<protein>
    <submittedName>
        <fullName evidence="1">GxxExxY protein</fullName>
    </submittedName>
</protein>
<organism evidence="1 2">
    <name type="scientific">Rapidithrix thailandica</name>
    <dbReference type="NCBI Taxonomy" id="413964"/>
    <lineage>
        <taxon>Bacteria</taxon>
        <taxon>Pseudomonadati</taxon>
        <taxon>Bacteroidota</taxon>
        <taxon>Cytophagia</taxon>
        <taxon>Cytophagales</taxon>
        <taxon>Flammeovirgaceae</taxon>
        <taxon>Rapidithrix</taxon>
    </lineage>
</organism>
<evidence type="ECO:0000313" key="1">
    <source>
        <dbReference type="EMBL" id="MEN7550473.1"/>
    </source>
</evidence>
<dbReference type="InterPro" id="IPR026350">
    <property type="entry name" value="GxxExxY"/>
</dbReference>
<sequence>MNYKELSQEEELIGKTIVNAAFQIHKELGLGLLEKVYETCMAYELRNTLWPKP</sequence>
<comment type="caution">
    <text evidence="1">The sequence shown here is derived from an EMBL/GenBank/DDBJ whole genome shotgun (WGS) entry which is preliminary data.</text>
</comment>
<dbReference type="RefSeq" id="WP_346823255.1">
    <property type="nucleotide sequence ID" value="NZ_JBDKWZ010000014.1"/>
</dbReference>